<sequence length="303" mass="33505">MNIKGPVHEGEQAIQRQAGEGGPGWGSPMFGPEIPQGFVPFIRDQRMLVLGASDDDGRVWSTVVDGPTGFVDPIDERTVVIDALPAPGDPLREVFRTERDIGVLALQPQTRRRIRMNGLARRDGDRIVMRTEQVLGNCPKYLQTRTIRETSPREAGPAVTGEALSEEQQRWIEAADTFFIASLSPGHGADSSHRGGMPGFVTVVSPSKLVWPDYTGNQFYMTLGNMHLHPATGLLFLDWENGHTLQLTGQGRIDWNPAVAQKYPGALRMVEFDISKVVQIDRAVSLRWEFHGYSRANPPAPTD</sequence>
<evidence type="ECO:0000313" key="2">
    <source>
        <dbReference type="Proteomes" id="UP001595701"/>
    </source>
</evidence>
<dbReference type="Gene3D" id="2.30.110.10">
    <property type="entry name" value="Electron Transport, Fmn-binding Protein, Chain A"/>
    <property type="match status" value="1"/>
</dbReference>
<dbReference type="InterPro" id="IPR012349">
    <property type="entry name" value="Split_barrel_FMN-bd"/>
</dbReference>
<name>A0ABV7SHX7_9ACTN</name>
<gene>
    <name evidence="1" type="ORF">ACFOZ0_25590</name>
</gene>
<dbReference type="PANTHER" id="PTHR42815:SF2">
    <property type="entry name" value="FAD-BINDING, PUTATIVE (AFU_ORTHOLOGUE AFUA_6G07600)-RELATED"/>
    <property type="match status" value="1"/>
</dbReference>
<dbReference type="RefSeq" id="WP_310776221.1">
    <property type="nucleotide sequence ID" value="NZ_JBHRWR010000017.1"/>
</dbReference>
<dbReference type="PANTHER" id="PTHR42815">
    <property type="entry name" value="FAD-BINDING, PUTATIVE (AFU_ORTHOLOGUE AFUA_6G07600)-RELATED"/>
    <property type="match status" value="1"/>
</dbReference>
<proteinExistence type="predicted"/>
<comment type="caution">
    <text evidence="1">The sequence shown here is derived from an EMBL/GenBank/DDBJ whole genome shotgun (WGS) entry which is preliminary data.</text>
</comment>
<keyword evidence="2" id="KW-1185">Reference proteome</keyword>
<dbReference type="Proteomes" id="UP001595701">
    <property type="component" value="Unassembled WGS sequence"/>
</dbReference>
<dbReference type="EMBL" id="JBHRWR010000017">
    <property type="protein sequence ID" value="MFC3576594.1"/>
    <property type="molecule type" value="Genomic_DNA"/>
</dbReference>
<organism evidence="1 2">
    <name type="scientific">Streptomyces yaanensis</name>
    <dbReference type="NCBI Taxonomy" id="1142239"/>
    <lineage>
        <taxon>Bacteria</taxon>
        <taxon>Bacillati</taxon>
        <taxon>Actinomycetota</taxon>
        <taxon>Actinomycetes</taxon>
        <taxon>Kitasatosporales</taxon>
        <taxon>Streptomycetaceae</taxon>
        <taxon>Streptomyces</taxon>
    </lineage>
</organism>
<dbReference type="SUPFAM" id="SSF50475">
    <property type="entry name" value="FMN-binding split barrel"/>
    <property type="match status" value="1"/>
</dbReference>
<protein>
    <submittedName>
        <fullName evidence="1">Pyridoxamine 5'-phosphate oxidase family protein</fullName>
    </submittedName>
</protein>
<evidence type="ECO:0000313" key="1">
    <source>
        <dbReference type="EMBL" id="MFC3576594.1"/>
    </source>
</evidence>
<reference evidence="2" key="1">
    <citation type="journal article" date="2019" name="Int. J. Syst. Evol. Microbiol.">
        <title>The Global Catalogue of Microorganisms (GCM) 10K type strain sequencing project: providing services to taxonomists for standard genome sequencing and annotation.</title>
        <authorList>
            <consortium name="The Broad Institute Genomics Platform"/>
            <consortium name="The Broad Institute Genome Sequencing Center for Infectious Disease"/>
            <person name="Wu L."/>
            <person name="Ma J."/>
        </authorList>
    </citation>
    <scope>NUCLEOTIDE SEQUENCE [LARGE SCALE GENOMIC DNA]</scope>
    <source>
        <strain evidence="2">CGMCC 4.7035</strain>
    </source>
</reference>
<accession>A0ABV7SHX7</accession>